<organism evidence="13 14">
    <name type="scientific">Xylanibacter ruminicola</name>
    <name type="common">Prevotella ruminicola</name>
    <dbReference type="NCBI Taxonomy" id="839"/>
    <lineage>
        <taxon>Bacteria</taxon>
        <taxon>Pseudomonadati</taxon>
        <taxon>Bacteroidota</taxon>
        <taxon>Bacteroidia</taxon>
        <taxon>Bacteroidales</taxon>
        <taxon>Prevotellaceae</taxon>
        <taxon>Xylanibacter</taxon>
    </lineage>
</organism>
<dbReference type="PRINTS" id="PR00762">
    <property type="entry name" value="CLCHANNEL"/>
</dbReference>
<keyword evidence="7" id="KW-0869">Chloride channel</keyword>
<evidence type="ECO:0000256" key="6">
    <source>
        <dbReference type="ARBA" id="ARBA00023136"/>
    </source>
</evidence>
<dbReference type="InterPro" id="IPR000644">
    <property type="entry name" value="CBS_dom"/>
</dbReference>
<feature type="transmembrane region" description="Helical" evidence="11">
    <location>
        <begin position="324"/>
        <end position="345"/>
    </location>
</feature>
<dbReference type="InterPro" id="IPR046342">
    <property type="entry name" value="CBS_dom_sf"/>
</dbReference>
<feature type="transmembrane region" description="Helical" evidence="11">
    <location>
        <begin position="238"/>
        <end position="257"/>
    </location>
</feature>
<dbReference type="PANTHER" id="PTHR43427:SF6">
    <property type="entry name" value="CHLORIDE CHANNEL PROTEIN CLC-E"/>
    <property type="match status" value="1"/>
</dbReference>
<keyword evidence="9" id="KW-0407">Ion channel</keyword>
<feature type="transmembrane region" description="Helical" evidence="11">
    <location>
        <begin position="118"/>
        <end position="143"/>
    </location>
</feature>
<feature type="transmembrane region" description="Helical" evidence="11">
    <location>
        <begin position="357"/>
        <end position="379"/>
    </location>
</feature>
<dbReference type="Gene3D" id="3.10.580.10">
    <property type="entry name" value="CBS-domain"/>
    <property type="match status" value="1"/>
</dbReference>
<protein>
    <submittedName>
        <fullName evidence="13">Chloride channel protein</fullName>
    </submittedName>
</protein>
<dbReference type="InterPro" id="IPR050368">
    <property type="entry name" value="ClC-type_chloride_channel"/>
</dbReference>
<evidence type="ECO:0000256" key="10">
    <source>
        <dbReference type="PROSITE-ProRule" id="PRU00703"/>
    </source>
</evidence>
<dbReference type="SUPFAM" id="SSF81340">
    <property type="entry name" value="Clc chloride channel"/>
    <property type="match status" value="1"/>
</dbReference>
<evidence type="ECO:0000256" key="3">
    <source>
        <dbReference type="ARBA" id="ARBA00022692"/>
    </source>
</evidence>
<feature type="domain" description="CBS" evidence="12">
    <location>
        <begin position="541"/>
        <end position="598"/>
    </location>
</feature>
<evidence type="ECO:0000256" key="9">
    <source>
        <dbReference type="ARBA" id="ARBA00023303"/>
    </source>
</evidence>
<comment type="caution">
    <text evidence="13">The sequence shown here is derived from an EMBL/GenBank/DDBJ whole genome shotgun (WGS) entry which is preliminary data.</text>
</comment>
<feature type="transmembrane region" description="Helical" evidence="11">
    <location>
        <begin position="421"/>
        <end position="441"/>
    </location>
</feature>
<dbReference type="PROSITE" id="PS51371">
    <property type="entry name" value="CBS"/>
    <property type="match status" value="1"/>
</dbReference>
<dbReference type="PANTHER" id="PTHR43427">
    <property type="entry name" value="CHLORIDE CHANNEL PROTEIN CLC-E"/>
    <property type="match status" value="1"/>
</dbReference>
<evidence type="ECO:0000259" key="12">
    <source>
        <dbReference type="PROSITE" id="PS51371"/>
    </source>
</evidence>
<keyword evidence="6 11" id="KW-0472">Membrane</keyword>
<dbReference type="InterPro" id="IPR014743">
    <property type="entry name" value="Cl-channel_core"/>
</dbReference>
<dbReference type="GO" id="GO:0005254">
    <property type="term" value="F:chloride channel activity"/>
    <property type="evidence" value="ECO:0007669"/>
    <property type="project" value="UniProtKB-KW"/>
</dbReference>
<gene>
    <name evidence="13" type="ORF">E7102_00620</name>
</gene>
<evidence type="ECO:0000256" key="8">
    <source>
        <dbReference type="ARBA" id="ARBA00023214"/>
    </source>
</evidence>
<dbReference type="Pfam" id="PF00571">
    <property type="entry name" value="CBS"/>
    <property type="match status" value="1"/>
</dbReference>
<feature type="transmembrane region" description="Helical" evidence="11">
    <location>
        <begin position="391"/>
        <end position="414"/>
    </location>
</feature>
<evidence type="ECO:0000256" key="1">
    <source>
        <dbReference type="ARBA" id="ARBA00004141"/>
    </source>
</evidence>
<feature type="transmembrane region" description="Helical" evidence="11">
    <location>
        <begin position="163"/>
        <end position="188"/>
    </location>
</feature>
<reference evidence="13" key="1">
    <citation type="submission" date="2019-04" db="EMBL/GenBank/DDBJ databases">
        <title>Evolution of Biomass-Degrading Anaerobic Consortia Revealed by Metagenomics.</title>
        <authorList>
            <person name="Peng X."/>
        </authorList>
    </citation>
    <scope>NUCLEOTIDE SEQUENCE</scope>
    <source>
        <strain evidence="13">SIG141</strain>
    </source>
</reference>
<comment type="subcellular location">
    <subcellularLocation>
        <location evidence="1">Membrane</location>
        <topology evidence="1">Multi-pass membrane protein</topology>
    </subcellularLocation>
</comment>
<feature type="transmembrane region" description="Helical" evidence="11">
    <location>
        <begin position="200"/>
        <end position="218"/>
    </location>
</feature>
<dbReference type="SUPFAM" id="SSF54631">
    <property type="entry name" value="CBS-domain pair"/>
    <property type="match status" value="1"/>
</dbReference>
<keyword evidence="5" id="KW-0406">Ion transport</keyword>
<feature type="transmembrane region" description="Helical" evidence="11">
    <location>
        <begin position="278"/>
        <end position="296"/>
    </location>
</feature>
<accession>A0A928GHK2</accession>
<evidence type="ECO:0000256" key="4">
    <source>
        <dbReference type="ARBA" id="ARBA00022989"/>
    </source>
</evidence>
<evidence type="ECO:0000256" key="2">
    <source>
        <dbReference type="ARBA" id="ARBA00022448"/>
    </source>
</evidence>
<dbReference type="CDD" id="cd00400">
    <property type="entry name" value="Voltage_gated_ClC"/>
    <property type="match status" value="1"/>
</dbReference>
<evidence type="ECO:0000313" key="14">
    <source>
        <dbReference type="Proteomes" id="UP000763088"/>
    </source>
</evidence>
<dbReference type="Gene3D" id="1.10.3080.10">
    <property type="entry name" value="Clc chloride channel"/>
    <property type="match status" value="1"/>
</dbReference>
<keyword evidence="4 11" id="KW-1133">Transmembrane helix</keyword>
<keyword evidence="3 11" id="KW-0812">Transmembrane</keyword>
<evidence type="ECO:0000256" key="11">
    <source>
        <dbReference type="SAM" id="Phobius"/>
    </source>
</evidence>
<keyword evidence="10" id="KW-0129">CBS domain</keyword>
<dbReference type="CDD" id="cd02205">
    <property type="entry name" value="CBS_pair_SF"/>
    <property type="match status" value="1"/>
</dbReference>
<sequence length="601" mass="66513">METTVVDRRPEWLKRLHDWRVEHISERMFMIILALLVGFFAAVAAFVLHWIINQIVQLLTSSFEQSHANWLYLVYPVVGIYLTSLFVRFIVKDNISHGITRILYAISSNRSRLKSHNCWSSVIASAITIGFGGSVGAEAPIVLTGSAIGSNLGQLFHLDRKMLMTLVGCGAAGAIAGIFKAPIAGLVFTLEVLMIDMTMSALLPILVSCVTATVFTYVFSGDASLFTFHLDSEWSVERIPACLGLGISCGLVSLYFIRMMGVCEDVFAKFKDKPYVKLAIGGTVLSLLIFLFPSLYGEGYSSINLLLNGQNADDWNRILNNSMFSGQGSLLLVYIALVLFTKVIATSATNGGGGCGGTFAPSLFIGCFTGFLFSRLWNINEIGVFVPEKNFALLGMAGVMSGVMHAPLTGIFLIAELTGGYSMFMPLMIVSVCAYLTIIIFEPHSIYGSRLAKQGKLLTHHTDHAVLTLMNLDSVIERDYLDVDPDMELYQIVQKISRSHSTVLPVLDAAGKLLGEIDIMKIRNVVFRIELYHHFKASQLMTDPKAILNDGMPMRQVMRAFDRTGANWLPVLDTENRLKGYISRQRIYTMYRKMVADMSED</sequence>
<keyword evidence="2" id="KW-0813">Transport</keyword>
<dbReference type="Pfam" id="PF00654">
    <property type="entry name" value="Voltage_CLC"/>
    <property type="match status" value="1"/>
</dbReference>
<feature type="transmembrane region" description="Helical" evidence="11">
    <location>
        <begin position="29"/>
        <end position="52"/>
    </location>
</feature>
<dbReference type="GO" id="GO:0034707">
    <property type="term" value="C:chloride channel complex"/>
    <property type="evidence" value="ECO:0007669"/>
    <property type="project" value="UniProtKB-KW"/>
</dbReference>
<dbReference type="AlphaFoldDB" id="A0A928GHK2"/>
<dbReference type="Proteomes" id="UP000763088">
    <property type="component" value="Unassembled WGS sequence"/>
</dbReference>
<dbReference type="EMBL" id="SUYD01000001">
    <property type="protein sequence ID" value="MBE6264963.1"/>
    <property type="molecule type" value="Genomic_DNA"/>
</dbReference>
<dbReference type="InterPro" id="IPR001807">
    <property type="entry name" value="ClC"/>
</dbReference>
<proteinExistence type="predicted"/>
<evidence type="ECO:0000256" key="5">
    <source>
        <dbReference type="ARBA" id="ARBA00023065"/>
    </source>
</evidence>
<keyword evidence="8" id="KW-0868">Chloride</keyword>
<evidence type="ECO:0000256" key="7">
    <source>
        <dbReference type="ARBA" id="ARBA00023173"/>
    </source>
</evidence>
<feature type="transmembrane region" description="Helical" evidence="11">
    <location>
        <begin position="72"/>
        <end position="91"/>
    </location>
</feature>
<name>A0A928GHK2_XYLRU</name>
<evidence type="ECO:0000313" key="13">
    <source>
        <dbReference type="EMBL" id="MBE6264963.1"/>
    </source>
</evidence>